<feature type="domain" description="Tail sheath protein C-terminal" evidence="4">
    <location>
        <begin position="527"/>
        <end position="633"/>
    </location>
</feature>
<reference evidence="5" key="1">
    <citation type="journal article" date="2014" name="Int. J. Syst. Evol. Microbiol.">
        <title>Complete genome sequence of Corynebacterium casei LMG S-19264T (=DSM 44701T), isolated from a smear-ripened cheese.</title>
        <authorList>
            <consortium name="US DOE Joint Genome Institute (JGI-PGF)"/>
            <person name="Walter F."/>
            <person name="Albersmeier A."/>
            <person name="Kalinowski J."/>
            <person name="Ruckert C."/>
        </authorList>
    </citation>
    <scope>NUCLEOTIDE SEQUENCE</scope>
    <source>
        <strain evidence="5">JCM 3131</strain>
    </source>
</reference>
<dbReference type="InterPro" id="IPR020287">
    <property type="entry name" value="Tail_sheath_C"/>
</dbReference>
<reference evidence="5" key="2">
    <citation type="submission" date="2020-09" db="EMBL/GenBank/DDBJ databases">
        <authorList>
            <person name="Sun Q."/>
            <person name="Ohkuma M."/>
        </authorList>
    </citation>
    <scope>NUCLEOTIDE SEQUENCE</scope>
    <source>
        <strain evidence="5">JCM 3131</strain>
    </source>
</reference>
<dbReference type="PANTHER" id="PTHR35861">
    <property type="match status" value="1"/>
</dbReference>
<dbReference type="Proteomes" id="UP000620156">
    <property type="component" value="Unassembled WGS sequence"/>
</dbReference>
<keyword evidence="6" id="KW-1185">Reference proteome</keyword>
<dbReference type="Pfam" id="PF04984">
    <property type="entry name" value="Phage_sheath_1"/>
    <property type="match status" value="1"/>
</dbReference>
<dbReference type="PANTHER" id="PTHR35861:SF1">
    <property type="entry name" value="PHAGE TAIL SHEATH PROTEIN"/>
    <property type="match status" value="1"/>
</dbReference>
<accession>A0A918BDI2</accession>
<feature type="region of interest" description="Disordered" evidence="2">
    <location>
        <begin position="138"/>
        <end position="160"/>
    </location>
</feature>
<comment type="similarity">
    <text evidence="1">Belongs to the myoviridae tail sheath protein family.</text>
</comment>
<name>A0A918BDI2_9ACTN</name>
<evidence type="ECO:0000313" key="5">
    <source>
        <dbReference type="EMBL" id="GGQ57650.1"/>
    </source>
</evidence>
<evidence type="ECO:0000259" key="3">
    <source>
        <dbReference type="Pfam" id="PF04984"/>
    </source>
</evidence>
<comment type="caution">
    <text evidence="5">The sequence shown here is derived from an EMBL/GenBank/DDBJ whole genome shotgun (WGS) entry which is preliminary data.</text>
</comment>
<dbReference type="RefSeq" id="WP_189217244.1">
    <property type="nucleotide sequence ID" value="NZ_BMQK01000005.1"/>
</dbReference>
<feature type="domain" description="Tail sheath protein subtilisin-like" evidence="3">
    <location>
        <begin position="362"/>
        <end position="520"/>
    </location>
</feature>
<dbReference type="Gene3D" id="3.40.50.11780">
    <property type="match status" value="2"/>
</dbReference>
<evidence type="ECO:0000256" key="1">
    <source>
        <dbReference type="ARBA" id="ARBA00008005"/>
    </source>
</evidence>
<dbReference type="Pfam" id="PF17482">
    <property type="entry name" value="Phage_sheath_1C"/>
    <property type="match status" value="1"/>
</dbReference>
<evidence type="ECO:0000313" key="6">
    <source>
        <dbReference type="Proteomes" id="UP000620156"/>
    </source>
</evidence>
<feature type="compositionally biased region" description="Basic and acidic residues" evidence="2">
    <location>
        <begin position="144"/>
        <end position="160"/>
    </location>
</feature>
<dbReference type="EMBL" id="BMQK01000005">
    <property type="protein sequence ID" value="GGQ57650.1"/>
    <property type="molecule type" value="Genomic_DNA"/>
</dbReference>
<dbReference type="AlphaFoldDB" id="A0A918BDI2"/>
<dbReference type="InterPro" id="IPR052042">
    <property type="entry name" value="Tail_sheath_structural"/>
</dbReference>
<protein>
    <recommendedName>
        <fullName evidence="7">Phage tail protein</fullName>
    </recommendedName>
</protein>
<dbReference type="InterPro" id="IPR035089">
    <property type="entry name" value="Phage_sheath_subtilisin"/>
</dbReference>
<sequence>MPTHVSAARPTYPGVYVEELPSTTRTVSAVTTSVTAFVGHTRRGPLDEPVRVTGFTEFERLFGGLGPRSAVAHAVHQYFTNGGGTAVIVRVAKAGSGTTARTALASTEDHSEHPVLEVYAREPGRWGNALRIAVDHGTRRHGPRDHDPLHHGGHHDSHDHDETFDLRVYDARGNVRESFTGLSADPDHDRHAPTVIDAGSRLIRVEAVGEGRPDPSGTVSKPFGHHLPDLAVDLTVKIGEVEREFTLYDPDRDGEAPRTLAELALLLERKLRALPDAPGRHAYAGAEVTVSGRRLRVVAGSTDPRDVVRFLGECANDLGLEASVNPPVFPLKGGEDSEAPGPQDLIGSEAGRTGIQALRGVADVNLLTLPELAAYDSVDDMVTVVSAAQRLCAERRVLLLVDAPARWADADAARAGLAAFDAVRGDHAALYFPHLRLTDPLTGRLRSFPPSGAVAGVIARTDAERGVWKAPAGTGARLLGVQALTVDLTDRETGLLNPLGVNCLRTLPLAGPLVWGARTLAGADTLDSEWGHVPVRRLALHVEESLHRGLQWVVFEPNDENLWQQIRLSASAYLHTLFRQGAFKGSTPREAYFVKCDHETTTAEDIANGVVNVLVGIAPVRPAEFVIVRIQQTSGQAALWPAEGAP</sequence>
<evidence type="ECO:0000256" key="2">
    <source>
        <dbReference type="SAM" id="MobiDB-lite"/>
    </source>
</evidence>
<gene>
    <name evidence="5" type="ORF">GCM10010145_29420</name>
</gene>
<proteinExistence type="inferred from homology"/>
<organism evidence="5 6">
    <name type="scientific">Streptomyces ruber</name>
    <dbReference type="NCBI Taxonomy" id="83378"/>
    <lineage>
        <taxon>Bacteria</taxon>
        <taxon>Bacillati</taxon>
        <taxon>Actinomycetota</taxon>
        <taxon>Actinomycetes</taxon>
        <taxon>Kitasatosporales</taxon>
        <taxon>Streptomycetaceae</taxon>
        <taxon>Streptomyces</taxon>
    </lineage>
</organism>
<evidence type="ECO:0008006" key="7">
    <source>
        <dbReference type="Google" id="ProtNLM"/>
    </source>
</evidence>
<evidence type="ECO:0000259" key="4">
    <source>
        <dbReference type="Pfam" id="PF17482"/>
    </source>
</evidence>